<comment type="caution">
    <text evidence="1">The sequence shown here is derived from an EMBL/GenBank/DDBJ whole genome shotgun (WGS) entry which is preliminary data.</text>
</comment>
<dbReference type="EMBL" id="JAEKFT010000004">
    <property type="protein sequence ID" value="MBT0960508.1"/>
    <property type="molecule type" value="Genomic_DNA"/>
</dbReference>
<dbReference type="RefSeq" id="WP_214360266.1">
    <property type="nucleotide sequence ID" value="NZ_JAEKFT010000004.1"/>
</dbReference>
<accession>A0A944D9K9</accession>
<sequence length="300" mass="33157">MRTPVSKGEAGLLKAFAAALPEWRFRHALTRGGWYRLGGVVDADGQSVMHDLEAWAQAGLDACNGDAGAFEDAQDGRPLYATRLTGKTHYFVAPAGGDPDAFLQLEVEELQEMRAHRLFASHPSTVDEIVDPRDGAPGLVPIGLPCFQFRRLQHIGAFFERMRSRSSQPSGIERMLIDWAGSSADGATCFSNHWVVSTREHVDHYHQPVFRARPIPAMAGEPPDFEADPQASGVDLAGALTRFDRAVGYPMAWYFHMLTTKAVPHWVARSVVEDMLSGFAYLPDRDIEVVRGWLHSPYGV</sequence>
<name>A0A944D9K9_DENI1</name>
<dbReference type="AlphaFoldDB" id="A0A944D9K9"/>
<gene>
    <name evidence="1" type="ORF">I8J34_04900</name>
</gene>
<protein>
    <submittedName>
        <fullName evidence="1">Uncharacterized protein</fullName>
    </submittedName>
</protein>
<evidence type="ECO:0000313" key="1">
    <source>
        <dbReference type="EMBL" id="MBT0960508.1"/>
    </source>
</evidence>
<evidence type="ECO:0000313" key="2">
    <source>
        <dbReference type="Proteomes" id="UP000694660"/>
    </source>
</evidence>
<organism evidence="1 2">
    <name type="scientific">Denitromonas iodatirespirans</name>
    <dbReference type="NCBI Taxonomy" id="2795389"/>
    <lineage>
        <taxon>Bacteria</taxon>
        <taxon>Pseudomonadati</taxon>
        <taxon>Pseudomonadota</taxon>
        <taxon>Betaproteobacteria</taxon>
        <taxon>Rhodocyclales</taxon>
        <taxon>Zoogloeaceae</taxon>
        <taxon>Denitromonas</taxon>
    </lineage>
</organism>
<reference evidence="2" key="1">
    <citation type="journal article" date="2022" name="ISME J.">
        <title>Genetic and phylogenetic analysis of dissimilatory iodate-reducing bacteria identifies potential niches across the world's oceans.</title>
        <authorList>
            <person name="Reyes-Umana V."/>
            <person name="Henning Z."/>
            <person name="Lee K."/>
            <person name="Barnum T.P."/>
            <person name="Coates J.D."/>
        </authorList>
    </citation>
    <scope>NUCLEOTIDE SEQUENCE [LARGE SCALE GENOMIC DNA]</scope>
    <source>
        <strain evidence="2">IR12</strain>
    </source>
</reference>
<proteinExistence type="predicted"/>
<keyword evidence="2" id="KW-1185">Reference proteome</keyword>
<dbReference type="Proteomes" id="UP000694660">
    <property type="component" value="Unassembled WGS sequence"/>
</dbReference>